<dbReference type="eggNOG" id="ENOG50315SK">
    <property type="taxonomic scope" value="Bacteria"/>
</dbReference>
<protein>
    <submittedName>
        <fullName evidence="2">Phage related endodeoxyribonuclease</fullName>
    </submittedName>
</protein>
<dbReference type="RefSeq" id="WP_006988290.1">
    <property type="nucleotide sequence ID" value="NZ_JH594606.1"/>
</dbReference>
<dbReference type="SUPFAM" id="SSF54060">
    <property type="entry name" value="His-Me finger endonucleases"/>
    <property type="match status" value="1"/>
</dbReference>
<reference evidence="3" key="1">
    <citation type="journal article" date="2012" name="Stand. Genomic Sci.">
        <title>Genome sequence of the Antarctic rhodopsins-containing flavobacterium Gillisia limnaea type strain (R-8282(T)).</title>
        <authorList>
            <person name="Riedel T."/>
            <person name="Held B."/>
            <person name="Nolan M."/>
            <person name="Lucas S."/>
            <person name="Lapidus A."/>
            <person name="Tice H."/>
            <person name="Del Rio T.G."/>
            <person name="Cheng J.F."/>
            <person name="Han C."/>
            <person name="Tapia R."/>
            <person name="Goodwin L.A."/>
            <person name="Pitluck S."/>
            <person name="Liolios K."/>
            <person name="Mavromatis K."/>
            <person name="Pagani I."/>
            <person name="Ivanova N."/>
            <person name="Mikhailova N."/>
            <person name="Pati A."/>
            <person name="Chen A."/>
            <person name="Palaniappan K."/>
            <person name="Land M."/>
            <person name="Rohde M."/>
            <person name="Tindall B.J."/>
            <person name="Detter J.C."/>
            <person name="Goker M."/>
            <person name="Bristow J."/>
            <person name="Eisen J.A."/>
            <person name="Markowitz V."/>
            <person name="Hugenholtz P."/>
            <person name="Kyrpides N.C."/>
            <person name="Klenk H.P."/>
            <person name="Woyke T."/>
        </authorList>
    </citation>
    <scope>NUCLEOTIDE SEQUENCE [LARGE SCALE GENOMIC DNA]</scope>
    <source>
        <strain evidence="3">DSM 15749 / LMG 21470 / R-8282</strain>
    </source>
</reference>
<dbReference type="Pfam" id="PF07463">
    <property type="entry name" value="NUMOD4"/>
    <property type="match status" value="1"/>
</dbReference>
<feature type="domain" description="NUMOD4" evidence="1">
    <location>
        <begin position="8"/>
        <end position="53"/>
    </location>
</feature>
<dbReference type="InterPro" id="IPR044925">
    <property type="entry name" value="His-Me_finger_sf"/>
</dbReference>
<organism evidence="2 3">
    <name type="scientific">Gillisia limnaea (strain DSM 15749 / LMG 21470 / R-8282)</name>
    <dbReference type="NCBI Taxonomy" id="865937"/>
    <lineage>
        <taxon>Bacteria</taxon>
        <taxon>Pseudomonadati</taxon>
        <taxon>Bacteroidota</taxon>
        <taxon>Flavobacteriia</taxon>
        <taxon>Flavobacteriales</taxon>
        <taxon>Flavobacteriaceae</taxon>
        <taxon>Gillisia</taxon>
    </lineage>
</organism>
<sequence>MIKNYRQEQWKTLHKETWQDRFVYKVSSYGRIISFVKNPEGEMLKGGKTVGYPSFVVHLKNGKKKNYYFHRVIAELFLDKAEDADFVIHKNYEKHENEANNLAWVNKAEWVQHQYGNPNVQENKLKRKLRKVTSYSKLSYAQAVILKKKLLDPNRKTRIRILAKQFGVSEMQLYRIKSGENWGDIKV</sequence>
<evidence type="ECO:0000313" key="2">
    <source>
        <dbReference type="EMBL" id="EHQ01973.1"/>
    </source>
</evidence>
<dbReference type="Proteomes" id="UP000003844">
    <property type="component" value="Unassembled WGS sequence"/>
</dbReference>
<dbReference type="HOGENOM" id="CLU_099810_3_2_10"/>
<keyword evidence="3" id="KW-1185">Reference proteome</keyword>
<accession>H2BX21</accession>
<proteinExistence type="predicted"/>
<dbReference type="AlphaFoldDB" id="H2BX21"/>
<dbReference type="STRING" id="865937.Gilli_1307"/>
<dbReference type="EMBL" id="JH594606">
    <property type="protein sequence ID" value="EHQ01973.1"/>
    <property type="molecule type" value="Genomic_DNA"/>
</dbReference>
<dbReference type="Gene3D" id="3.90.75.20">
    <property type="match status" value="1"/>
</dbReference>
<dbReference type="InterPro" id="IPR010902">
    <property type="entry name" value="NUMOD4"/>
</dbReference>
<gene>
    <name evidence="2" type="ORF">Gilli_1307</name>
</gene>
<evidence type="ECO:0000313" key="3">
    <source>
        <dbReference type="Proteomes" id="UP000003844"/>
    </source>
</evidence>
<dbReference type="OrthoDB" id="6631788at2"/>
<evidence type="ECO:0000259" key="1">
    <source>
        <dbReference type="Pfam" id="PF07463"/>
    </source>
</evidence>
<name>H2BX21_GILLR</name>